<organism evidence="8 9">
    <name type="scientific">Puniceibacterium antarcticum</name>
    <dbReference type="NCBI Taxonomy" id="1206336"/>
    <lineage>
        <taxon>Bacteria</taxon>
        <taxon>Pseudomonadati</taxon>
        <taxon>Pseudomonadota</taxon>
        <taxon>Alphaproteobacteria</taxon>
        <taxon>Rhodobacterales</taxon>
        <taxon>Paracoccaceae</taxon>
        <taxon>Puniceibacterium</taxon>
    </lineage>
</organism>
<dbReference type="InterPro" id="IPR003660">
    <property type="entry name" value="HAMP_dom"/>
</dbReference>
<proteinExistence type="inferred from homology"/>
<sequence length="587" mass="61984">MNMKTLRNRLRPVTASVFVKCSAIVVVTTIVVSFVLVNRTFDISSRVARASVLETAMRTVEASTDQLIDAVRFKAMDKITTISSRALKEAERSGVAAIVVGADASVIFEEGDLTSDRYTEAVDLAKVATSSGQVQTSEDGFVIAKPLIREEGKAAGGAFAMIWTPDAAVGDLNEEKSAALLYGGVVFFAMLAMTVFLLRHVIGKPVAALKQTISELTAGNYDVSSELAGRGDEFGSIARELVDLTEMLRLARSSEEVRQANQREQSEVVRFLSDGLVALADGVLTHNISARFPAEYEALRENYNSAVDSLRTAISEVKSSAESIRSGADEINEASESLSHRTETQAATLEETAAALDELVTSVKSAADSARQVDDTVKAANAMTEQNAGIMKNAVTAMSEIEKSSEQIGEIISVIDDIAFQTNLLALNAGVEAARAGTAGKGFAVVASEVRALAQRSSGAAQQIKSLISGSSLQVKTGAQLVEQAGAAMLEVVDRVQYISGLVSDIAHGASEQSLGINEINIGVTSLDQVTQQNAAMVEESSSAAMVLSSDSQRLIQLVARFQLSGMQGVVSSTSMGLDNGSSYRAA</sequence>
<dbReference type="OrthoDB" id="8482111at2"/>
<dbReference type="Gene3D" id="6.10.340.10">
    <property type="match status" value="1"/>
</dbReference>
<dbReference type="AlphaFoldDB" id="A0A2G8R0C2"/>
<accession>A0A2G8R0C2</accession>
<dbReference type="GO" id="GO:0004888">
    <property type="term" value="F:transmembrane signaling receptor activity"/>
    <property type="evidence" value="ECO:0007669"/>
    <property type="project" value="InterPro"/>
</dbReference>
<dbReference type="CDD" id="cd11386">
    <property type="entry name" value="MCP_signal"/>
    <property type="match status" value="1"/>
</dbReference>
<evidence type="ECO:0000313" key="9">
    <source>
        <dbReference type="Proteomes" id="UP000231259"/>
    </source>
</evidence>
<comment type="similarity">
    <text evidence="3">Belongs to the methyl-accepting chemotaxis (MCP) protein family.</text>
</comment>
<protein>
    <recommendedName>
        <fullName evidence="10">Methyl-accepting chemotaxis protein</fullName>
    </recommendedName>
</protein>
<dbReference type="InterPro" id="IPR051310">
    <property type="entry name" value="MCP_chemotaxis"/>
</dbReference>
<dbReference type="PANTHER" id="PTHR43531">
    <property type="entry name" value="PROTEIN ICFG"/>
    <property type="match status" value="1"/>
</dbReference>
<dbReference type="Gene3D" id="1.10.287.950">
    <property type="entry name" value="Methyl-accepting chemotaxis protein"/>
    <property type="match status" value="1"/>
</dbReference>
<dbReference type="EMBL" id="AWWI01000180">
    <property type="protein sequence ID" value="PIL14861.1"/>
    <property type="molecule type" value="Genomic_DNA"/>
</dbReference>
<dbReference type="RefSeq" id="WP_099913584.1">
    <property type="nucleotide sequence ID" value="NZ_AWWI01000180.1"/>
</dbReference>
<name>A0A2G8R0C2_9RHOB</name>
<feature type="transmembrane region" description="Helical" evidence="5">
    <location>
        <begin position="179"/>
        <end position="198"/>
    </location>
</feature>
<keyword evidence="5" id="KW-1133">Transmembrane helix</keyword>
<comment type="subcellular location">
    <subcellularLocation>
        <location evidence="1">Membrane</location>
    </subcellularLocation>
</comment>
<dbReference type="PROSITE" id="PS50885">
    <property type="entry name" value="HAMP"/>
    <property type="match status" value="2"/>
</dbReference>
<evidence type="ECO:0000256" key="3">
    <source>
        <dbReference type="ARBA" id="ARBA00029447"/>
    </source>
</evidence>
<dbReference type="GO" id="GO:0006935">
    <property type="term" value="P:chemotaxis"/>
    <property type="evidence" value="ECO:0007669"/>
    <property type="project" value="UniProtKB-KW"/>
</dbReference>
<dbReference type="GO" id="GO:0007165">
    <property type="term" value="P:signal transduction"/>
    <property type="evidence" value="ECO:0007669"/>
    <property type="project" value="UniProtKB-KW"/>
</dbReference>
<gene>
    <name evidence="8" type="ORF">P775_26525</name>
</gene>
<dbReference type="PROSITE" id="PS50111">
    <property type="entry name" value="CHEMOTAXIS_TRANSDUC_2"/>
    <property type="match status" value="1"/>
</dbReference>
<dbReference type="SUPFAM" id="SSF58104">
    <property type="entry name" value="Methyl-accepting chemotaxis protein (MCP) signaling domain"/>
    <property type="match status" value="1"/>
</dbReference>
<keyword evidence="5" id="KW-0472">Membrane</keyword>
<dbReference type="InterPro" id="IPR004089">
    <property type="entry name" value="MCPsignal_dom"/>
</dbReference>
<dbReference type="FunFam" id="1.10.287.950:FF:000001">
    <property type="entry name" value="Methyl-accepting chemotaxis sensory transducer"/>
    <property type="match status" value="1"/>
</dbReference>
<keyword evidence="9" id="KW-1185">Reference proteome</keyword>
<evidence type="ECO:0000313" key="8">
    <source>
        <dbReference type="EMBL" id="PIL14861.1"/>
    </source>
</evidence>
<dbReference type="PRINTS" id="PR00260">
    <property type="entry name" value="CHEMTRNSDUCR"/>
</dbReference>
<dbReference type="Pfam" id="PF00672">
    <property type="entry name" value="HAMP"/>
    <property type="match status" value="1"/>
</dbReference>
<keyword evidence="2" id="KW-0145">Chemotaxis</keyword>
<evidence type="ECO:0008006" key="10">
    <source>
        <dbReference type="Google" id="ProtNLM"/>
    </source>
</evidence>
<evidence type="ECO:0000259" key="7">
    <source>
        <dbReference type="PROSITE" id="PS50885"/>
    </source>
</evidence>
<dbReference type="GO" id="GO:0016020">
    <property type="term" value="C:membrane"/>
    <property type="evidence" value="ECO:0007669"/>
    <property type="project" value="UniProtKB-SubCell"/>
</dbReference>
<dbReference type="Proteomes" id="UP000231259">
    <property type="component" value="Unassembled WGS sequence"/>
</dbReference>
<reference evidence="8 9" key="1">
    <citation type="submission" date="2013-09" db="EMBL/GenBank/DDBJ databases">
        <title>Genome sequencing of Phaeobacter antarcticus sp. nov. SM1211.</title>
        <authorList>
            <person name="Zhang X.-Y."/>
            <person name="Liu C."/>
            <person name="Chen X.-L."/>
            <person name="Xie B.-B."/>
            <person name="Qin Q.-L."/>
            <person name="Rong J.-C."/>
            <person name="Zhang Y.-Z."/>
        </authorList>
    </citation>
    <scope>NUCLEOTIDE SEQUENCE [LARGE SCALE GENOMIC DNA]</scope>
    <source>
        <strain evidence="8 9">SM1211</strain>
    </source>
</reference>
<feature type="domain" description="Methyl-accepting transducer" evidence="6">
    <location>
        <begin position="320"/>
        <end position="549"/>
    </location>
</feature>
<feature type="domain" description="HAMP" evidence="7">
    <location>
        <begin position="263"/>
        <end position="315"/>
    </location>
</feature>
<feature type="domain" description="HAMP" evidence="7">
    <location>
        <begin position="200"/>
        <end position="253"/>
    </location>
</feature>
<evidence type="ECO:0000256" key="5">
    <source>
        <dbReference type="SAM" id="Phobius"/>
    </source>
</evidence>
<evidence type="ECO:0000256" key="4">
    <source>
        <dbReference type="PROSITE-ProRule" id="PRU00284"/>
    </source>
</evidence>
<comment type="caution">
    <text evidence="8">The sequence shown here is derived from an EMBL/GenBank/DDBJ whole genome shotgun (WGS) entry which is preliminary data.</text>
</comment>
<keyword evidence="5" id="KW-0812">Transmembrane</keyword>
<evidence type="ECO:0000259" key="6">
    <source>
        <dbReference type="PROSITE" id="PS50111"/>
    </source>
</evidence>
<dbReference type="PANTHER" id="PTHR43531:SF11">
    <property type="entry name" value="METHYL-ACCEPTING CHEMOTAXIS PROTEIN 3"/>
    <property type="match status" value="1"/>
</dbReference>
<evidence type="ECO:0000256" key="2">
    <source>
        <dbReference type="ARBA" id="ARBA00022500"/>
    </source>
</evidence>
<evidence type="ECO:0000256" key="1">
    <source>
        <dbReference type="ARBA" id="ARBA00004370"/>
    </source>
</evidence>
<dbReference type="SMART" id="SM00304">
    <property type="entry name" value="HAMP"/>
    <property type="match status" value="2"/>
</dbReference>
<dbReference type="Pfam" id="PF00015">
    <property type="entry name" value="MCPsignal"/>
    <property type="match status" value="1"/>
</dbReference>
<dbReference type="InterPro" id="IPR004090">
    <property type="entry name" value="Chemotax_Me-accpt_rcpt"/>
</dbReference>
<keyword evidence="4" id="KW-0807">Transducer</keyword>
<feature type="transmembrane region" description="Helical" evidence="5">
    <location>
        <begin position="12"/>
        <end position="37"/>
    </location>
</feature>
<dbReference type="SMART" id="SM00283">
    <property type="entry name" value="MA"/>
    <property type="match status" value="1"/>
</dbReference>